<sequence length="146" mass="16092">MVSSKLYINESTIDLTSLDNNYSLFRDFSYLIVASIVVFQVEVECSTEHPYFVYGQGWASCNPERTLITYGLKVHQLQVGDVCISLSPRPGAVVQPVPTTSMSAPTSVPSPASSSQPSNMADRKRRWSAPDDIHDQPGQQPHPPPQ</sequence>
<evidence type="ECO:0000256" key="5">
    <source>
        <dbReference type="ARBA" id="ARBA00023163"/>
    </source>
</evidence>
<dbReference type="GO" id="GO:0006355">
    <property type="term" value="P:regulation of DNA-templated transcription"/>
    <property type="evidence" value="ECO:0007669"/>
    <property type="project" value="InterPro"/>
</dbReference>
<feature type="region of interest" description="Disordered" evidence="7">
    <location>
        <begin position="94"/>
        <end position="146"/>
    </location>
</feature>
<dbReference type="PROSITE" id="PS51148">
    <property type="entry name" value="AXH"/>
    <property type="match status" value="1"/>
</dbReference>
<evidence type="ECO:0000313" key="10">
    <source>
        <dbReference type="Proteomes" id="UP000479000"/>
    </source>
</evidence>
<dbReference type="InterPro" id="IPR003652">
    <property type="entry name" value="Ataxin_AXH_dom"/>
</dbReference>
<evidence type="ECO:0000256" key="7">
    <source>
        <dbReference type="SAM" id="MobiDB-lite"/>
    </source>
</evidence>
<name>A0A6H5H5D8_9HEMI</name>
<gene>
    <name evidence="9" type="ORF">NTEN_LOCUS16783</name>
</gene>
<proteinExistence type="predicted"/>
<dbReference type="GO" id="GO:0003677">
    <property type="term" value="F:DNA binding"/>
    <property type="evidence" value="ECO:0007669"/>
    <property type="project" value="UniProtKB-KW"/>
</dbReference>
<evidence type="ECO:0000256" key="6">
    <source>
        <dbReference type="ARBA" id="ARBA00023242"/>
    </source>
</evidence>
<evidence type="ECO:0000259" key="8">
    <source>
        <dbReference type="PROSITE" id="PS51148"/>
    </source>
</evidence>
<evidence type="ECO:0000256" key="1">
    <source>
        <dbReference type="ARBA" id="ARBA00004123"/>
    </source>
</evidence>
<evidence type="ECO:0000313" key="9">
    <source>
        <dbReference type="EMBL" id="CAB0011950.1"/>
    </source>
</evidence>
<keyword evidence="6" id="KW-0539">Nucleus</keyword>
<dbReference type="PANTHER" id="PTHR13392">
    <property type="entry name" value="ATAXIN 1"/>
    <property type="match status" value="1"/>
</dbReference>
<dbReference type="OrthoDB" id="10000452at2759"/>
<evidence type="ECO:0000256" key="2">
    <source>
        <dbReference type="ARBA" id="ARBA00022491"/>
    </source>
</evidence>
<dbReference type="GO" id="GO:0003723">
    <property type="term" value="F:RNA binding"/>
    <property type="evidence" value="ECO:0007669"/>
    <property type="project" value="InterPro"/>
</dbReference>
<keyword evidence="10" id="KW-1185">Reference proteome</keyword>
<dbReference type="InterPro" id="IPR043404">
    <property type="entry name" value="ATAXIN1-like"/>
</dbReference>
<comment type="subcellular location">
    <subcellularLocation>
        <location evidence="1">Nucleus</location>
    </subcellularLocation>
</comment>
<protein>
    <recommendedName>
        <fullName evidence="8">AXH domain-containing protein</fullName>
    </recommendedName>
</protein>
<dbReference type="GO" id="GO:0005634">
    <property type="term" value="C:nucleus"/>
    <property type="evidence" value="ECO:0007669"/>
    <property type="project" value="UniProtKB-SubCell"/>
</dbReference>
<feature type="compositionally biased region" description="Low complexity" evidence="7">
    <location>
        <begin position="96"/>
        <end position="118"/>
    </location>
</feature>
<dbReference type="InterPro" id="IPR036096">
    <property type="entry name" value="Ataxin_AXH_dom_sf"/>
</dbReference>
<accession>A0A6H5H5D8</accession>
<keyword evidence="5" id="KW-0804">Transcription</keyword>
<keyword evidence="4" id="KW-0238">DNA-binding</keyword>
<dbReference type="SMART" id="SM00536">
    <property type="entry name" value="AXH"/>
    <property type="match status" value="1"/>
</dbReference>
<feature type="domain" description="AXH" evidence="8">
    <location>
        <begin position="1"/>
        <end position="94"/>
    </location>
</feature>
<organism evidence="9 10">
    <name type="scientific">Nesidiocoris tenuis</name>
    <dbReference type="NCBI Taxonomy" id="355587"/>
    <lineage>
        <taxon>Eukaryota</taxon>
        <taxon>Metazoa</taxon>
        <taxon>Ecdysozoa</taxon>
        <taxon>Arthropoda</taxon>
        <taxon>Hexapoda</taxon>
        <taxon>Insecta</taxon>
        <taxon>Pterygota</taxon>
        <taxon>Neoptera</taxon>
        <taxon>Paraneoptera</taxon>
        <taxon>Hemiptera</taxon>
        <taxon>Heteroptera</taxon>
        <taxon>Panheteroptera</taxon>
        <taxon>Cimicomorpha</taxon>
        <taxon>Miridae</taxon>
        <taxon>Dicyphina</taxon>
        <taxon>Nesidiocoris</taxon>
    </lineage>
</organism>
<dbReference type="SUPFAM" id="SSF102031">
    <property type="entry name" value="AXH domain"/>
    <property type="match status" value="1"/>
</dbReference>
<evidence type="ECO:0000256" key="3">
    <source>
        <dbReference type="ARBA" id="ARBA00023015"/>
    </source>
</evidence>
<dbReference type="AlphaFoldDB" id="A0A6H5H5D8"/>
<evidence type="ECO:0000256" key="4">
    <source>
        <dbReference type="ARBA" id="ARBA00023125"/>
    </source>
</evidence>
<dbReference type="PANTHER" id="PTHR13392:SF13">
    <property type="entry name" value="AXH DOMAIN-CONTAINING PROTEIN"/>
    <property type="match status" value="1"/>
</dbReference>
<dbReference type="EMBL" id="CADCXU010024567">
    <property type="protein sequence ID" value="CAB0011950.1"/>
    <property type="molecule type" value="Genomic_DNA"/>
</dbReference>
<feature type="non-terminal residue" evidence="9">
    <location>
        <position position="146"/>
    </location>
</feature>
<keyword evidence="3" id="KW-0805">Transcription regulation</keyword>
<reference evidence="9 10" key="1">
    <citation type="submission" date="2020-02" db="EMBL/GenBank/DDBJ databases">
        <authorList>
            <person name="Ferguson B K."/>
        </authorList>
    </citation>
    <scope>NUCLEOTIDE SEQUENCE [LARGE SCALE GENOMIC DNA]</scope>
</reference>
<keyword evidence="2" id="KW-0678">Repressor</keyword>
<dbReference type="Pfam" id="PF08517">
    <property type="entry name" value="AXH"/>
    <property type="match status" value="1"/>
</dbReference>
<dbReference type="Proteomes" id="UP000479000">
    <property type="component" value="Unassembled WGS sequence"/>
</dbReference>